<organism evidence="3 4">
    <name type="scientific">Euphydryas editha</name>
    <name type="common">Edith's checkerspot</name>
    <dbReference type="NCBI Taxonomy" id="104508"/>
    <lineage>
        <taxon>Eukaryota</taxon>
        <taxon>Metazoa</taxon>
        <taxon>Ecdysozoa</taxon>
        <taxon>Arthropoda</taxon>
        <taxon>Hexapoda</taxon>
        <taxon>Insecta</taxon>
        <taxon>Pterygota</taxon>
        <taxon>Neoptera</taxon>
        <taxon>Endopterygota</taxon>
        <taxon>Lepidoptera</taxon>
        <taxon>Glossata</taxon>
        <taxon>Ditrysia</taxon>
        <taxon>Papilionoidea</taxon>
        <taxon>Nymphalidae</taxon>
        <taxon>Nymphalinae</taxon>
        <taxon>Euphydryas</taxon>
    </lineage>
</organism>
<feature type="signal peptide" evidence="2">
    <location>
        <begin position="1"/>
        <end position="20"/>
    </location>
</feature>
<evidence type="ECO:0000313" key="3">
    <source>
        <dbReference type="EMBL" id="CAH2095289.1"/>
    </source>
</evidence>
<proteinExistence type="predicted"/>
<evidence type="ECO:0000313" key="4">
    <source>
        <dbReference type="Proteomes" id="UP001153954"/>
    </source>
</evidence>
<name>A0AAU9UC34_EUPED</name>
<keyword evidence="2" id="KW-0732">Signal</keyword>
<dbReference type="Proteomes" id="UP001153954">
    <property type="component" value="Unassembled WGS sequence"/>
</dbReference>
<keyword evidence="4" id="KW-1185">Reference proteome</keyword>
<sequence>MCSLLWILSIFAIFVADVWTGALQHKDISLRRCHHCAHKARCELLSSPVMCPAGQPLCATVASAPNFTSTLTCAAASEAPCSLIYNSNLALEMTCTCDGHLCNAPFAAQFQNELLNFSSKIPTNTSAELTQMFLKSSFFANVTKTKLYEAITIIREATEKQTKSVSAQSTTIGLTSIGNIADIAPRAEALKHEATVPPDDDEDESEGSGNIDENKAHADAPAAPSSYLPAEENNVNPIIINEYLIVLTILCSLEVL</sequence>
<dbReference type="EMBL" id="CAKOGL010000015">
    <property type="protein sequence ID" value="CAH2095289.1"/>
    <property type="molecule type" value="Genomic_DNA"/>
</dbReference>
<protein>
    <submittedName>
        <fullName evidence="3">Uncharacterized protein</fullName>
    </submittedName>
</protein>
<feature type="region of interest" description="Disordered" evidence="1">
    <location>
        <begin position="194"/>
        <end position="228"/>
    </location>
</feature>
<evidence type="ECO:0000256" key="1">
    <source>
        <dbReference type="SAM" id="MobiDB-lite"/>
    </source>
</evidence>
<dbReference type="AlphaFoldDB" id="A0AAU9UC34"/>
<comment type="caution">
    <text evidence="3">The sequence shown here is derived from an EMBL/GenBank/DDBJ whole genome shotgun (WGS) entry which is preliminary data.</text>
</comment>
<accession>A0AAU9UC34</accession>
<feature type="chain" id="PRO_5043347712" evidence="2">
    <location>
        <begin position="21"/>
        <end position="256"/>
    </location>
</feature>
<evidence type="ECO:0000256" key="2">
    <source>
        <dbReference type="SAM" id="SignalP"/>
    </source>
</evidence>
<gene>
    <name evidence="3" type="ORF">EEDITHA_LOCUS10761</name>
</gene>
<reference evidence="3" key="1">
    <citation type="submission" date="2022-03" db="EMBL/GenBank/DDBJ databases">
        <authorList>
            <person name="Tunstrom K."/>
        </authorList>
    </citation>
    <scope>NUCLEOTIDE SEQUENCE</scope>
</reference>